<dbReference type="InterPro" id="IPR036047">
    <property type="entry name" value="F-box-like_dom_sf"/>
</dbReference>
<protein>
    <submittedName>
        <fullName evidence="2">Epithelial cell transforming 2 like</fullName>
    </submittedName>
</protein>
<evidence type="ECO:0000313" key="2">
    <source>
        <dbReference type="Ensembl" id="ENSOANP00000023317.3"/>
    </source>
</evidence>
<dbReference type="GeneTree" id="ENSGT00940000158839"/>
<feature type="domain" description="DH" evidence="1">
    <location>
        <begin position="530"/>
        <end position="718"/>
    </location>
</feature>
<dbReference type="Gene3D" id="1.20.900.10">
    <property type="entry name" value="Dbl homology (DH) domain"/>
    <property type="match status" value="1"/>
</dbReference>
<dbReference type="InterPro" id="IPR025592">
    <property type="entry name" value="DUF4347"/>
</dbReference>
<dbReference type="InterPro" id="IPR011993">
    <property type="entry name" value="PH-like_dom_sf"/>
</dbReference>
<dbReference type="PANTHER" id="PTHR46857">
    <property type="entry name" value="EPITHELIAL CELL-TRANSFORMING SEQUENCE 2 ONCOGENE-LIKE"/>
    <property type="match status" value="1"/>
</dbReference>
<dbReference type="InterPro" id="IPR001810">
    <property type="entry name" value="F-box_dom"/>
</dbReference>
<dbReference type="Pfam" id="PF00621">
    <property type="entry name" value="RhoGEF"/>
    <property type="match status" value="1"/>
</dbReference>
<dbReference type="eggNOG" id="KOG3524">
    <property type="taxonomic scope" value="Eukaryota"/>
</dbReference>
<dbReference type="OMA" id="GIDIFCP"/>
<dbReference type="SUPFAM" id="SSF50729">
    <property type="entry name" value="PH domain-like"/>
    <property type="match status" value="1"/>
</dbReference>
<evidence type="ECO:0000259" key="1">
    <source>
        <dbReference type="PROSITE" id="PS50010"/>
    </source>
</evidence>
<dbReference type="Bgee" id="ENSOANG00000014805">
    <property type="expression patterns" value="Expressed in endometrium and 8 other cell types or tissues"/>
</dbReference>
<dbReference type="STRING" id="9258.ENSOANP00000023317"/>
<dbReference type="PROSITE" id="PS50010">
    <property type="entry name" value="DH_2"/>
    <property type="match status" value="1"/>
</dbReference>
<proteinExistence type="predicted"/>
<dbReference type="Gene3D" id="1.20.1280.50">
    <property type="match status" value="1"/>
</dbReference>
<dbReference type="InterPro" id="IPR035899">
    <property type="entry name" value="DBL_dom_sf"/>
</dbReference>
<dbReference type="SUPFAM" id="SSF48065">
    <property type="entry name" value="DBL homology domain (DH-domain)"/>
    <property type="match status" value="1"/>
</dbReference>
<dbReference type="SUPFAM" id="SSF81383">
    <property type="entry name" value="F-box domain"/>
    <property type="match status" value="1"/>
</dbReference>
<dbReference type="GO" id="GO:0005085">
    <property type="term" value="F:guanyl-nucleotide exchange factor activity"/>
    <property type="evidence" value="ECO:0007669"/>
    <property type="project" value="InterPro"/>
</dbReference>
<dbReference type="InterPro" id="IPR000219">
    <property type="entry name" value="DH_dom"/>
</dbReference>
<dbReference type="Pfam" id="PF12937">
    <property type="entry name" value="F-box-like"/>
    <property type="match status" value="1"/>
</dbReference>
<dbReference type="AlphaFoldDB" id="F6PV75"/>
<evidence type="ECO:0000313" key="3">
    <source>
        <dbReference type="Proteomes" id="UP000002279"/>
    </source>
</evidence>
<dbReference type="CDD" id="cd00160">
    <property type="entry name" value="RhoGEF"/>
    <property type="match status" value="1"/>
</dbReference>
<dbReference type="Pfam" id="PF14252">
    <property type="entry name" value="DUF4347"/>
    <property type="match status" value="1"/>
</dbReference>
<gene>
    <name evidence="2" type="primary">ECT2L</name>
</gene>
<reference evidence="2" key="3">
    <citation type="submission" date="2025-09" db="UniProtKB">
        <authorList>
            <consortium name="Ensembl"/>
        </authorList>
    </citation>
    <scope>IDENTIFICATION</scope>
    <source>
        <strain evidence="2">Glennie</strain>
    </source>
</reference>
<reference evidence="2 3" key="1">
    <citation type="journal article" date="2008" name="Nature">
        <title>Genome analysis of the platypus reveals unique signatures of evolution.</title>
        <authorList>
            <person name="Warren W.C."/>
            <person name="Hillier L.W."/>
            <person name="Marshall Graves J.A."/>
            <person name="Birney E."/>
            <person name="Ponting C.P."/>
            <person name="Grutzner F."/>
            <person name="Belov K."/>
            <person name="Miller W."/>
            <person name="Clarke L."/>
            <person name="Chinwalla A.T."/>
            <person name="Yang S.P."/>
            <person name="Heger A."/>
            <person name="Locke D.P."/>
            <person name="Miethke P."/>
            <person name="Waters P.D."/>
            <person name="Veyrunes F."/>
            <person name="Fulton L."/>
            <person name="Fulton B."/>
            <person name="Graves T."/>
            <person name="Wallis J."/>
            <person name="Puente X.S."/>
            <person name="Lopez-Otin C."/>
            <person name="Ordonez G.R."/>
            <person name="Eichler E.E."/>
            <person name="Chen L."/>
            <person name="Cheng Z."/>
            <person name="Deakin J.E."/>
            <person name="Alsop A."/>
            <person name="Thompson K."/>
            <person name="Kirby P."/>
            <person name="Papenfuss A.T."/>
            <person name="Wakefield M.J."/>
            <person name="Olender T."/>
            <person name="Lancet D."/>
            <person name="Huttley G.A."/>
            <person name="Smit A.F."/>
            <person name="Pask A."/>
            <person name="Temple-Smith P."/>
            <person name="Batzer M.A."/>
            <person name="Walker J.A."/>
            <person name="Konkel M.K."/>
            <person name="Harris R.S."/>
            <person name="Whittington C.M."/>
            <person name="Wong E.S."/>
            <person name="Gemmell N.J."/>
            <person name="Buschiazzo E."/>
            <person name="Vargas Jentzsch I.M."/>
            <person name="Merkel A."/>
            <person name="Schmitz J."/>
            <person name="Zemann A."/>
            <person name="Churakov G."/>
            <person name="Kriegs J.O."/>
            <person name="Brosius J."/>
            <person name="Murchison E.P."/>
            <person name="Sachidanandam R."/>
            <person name="Smith C."/>
            <person name="Hannon G.J."/>
            <person name="Tsend-Ayush E."/>
            <person name="McMillan D."/>
            <person name="Attenborough R."/>
            <person name="Rens W."/>
            <person name="Ferguson-Smith M."/>
            <person name="Lefevre C.M."/>
            <person name="Sharp J.A."/>
            <person name="Nicholas K.R."/>
            <person name="Ray D.A."/>
            <person name="Kube M."/>
            <person name="Reinhardt R."/>
            <person name="Pringle T.H."/>
            <person name="Taylor J."/>
            <person name="Jones R.C."/>
            <person name="Nixon B."/>
            <person name="Dacheux J.L."/>
            <person name="Niwa H."/>
            <person name="Sekita Y."/>
            <person name="Huang X."/>
            <person name="Stark A."/>
            <person name="Kheradpour P."/>
            <person name="Kellis M."/>
            <person name="Flicek P."/>
            <person name="Chen Y."/>
            <person name="Webber C."/>
            <person name="Hardison R."/>
            <person name="Nelson J."/>
            <person name="Hallsworth-Pepin K."/>
            <person name="Delehaunty K."/>
            <person name="Markovic C."/>
            <person name="Minx P."/>
            <person name="Feng Y."/>
            <person name="Kremitzki C."/>
            <person name="Mitreva M."/>
            <person name="Glasscock J."/>
            <person name="Wylie T."/>
            <person name="Wohldmann P."/>
            <person name="Thiru P."/>
            <person name="Nhan M.N."/>
            <person name="Pohl C.S."/>
            <person name="Smith S.M."/>
            <person name="Hou S."/>
            <person name="Nefedov M."/>
            <person name="de Jong P.J."/>
            <person name="Renfree M.B."/>
            <person name="Mardis E.R."/>
            <person name="Wilson R.K."/>
        </authorList>
    </citation>
    <scope>NUCLEOTIDE SEQUENCE [LARGE SCALE GENOMIC DNA]</scope>
    <source>
        <strain evidence="2 3">Glennie</strain>
    </source>
</reference>
<reference evidence="2" key="2">
    <citation type="submission" date="2025-08" db="UniProtKB">
        <authorList>
            <consortium name="Ensembl"/>
        </authorList>
    </citation>
    <scope>IDENTIFICATION</scope>
    <source>
        <strain evidence="2">Glennie</strain>
    </source>
</reference>
<sequence>PSSSYLEFAAITPYKSSLFQERVGLISHWFDLWTDKQRKQFLHTILLKCSKSQLRFTQGWLAERIPASAVDFSTVLPRFISLFIFSFLNPKDLCAAAQVNWHWKFLTEQDGLWRPKCQHYIACVATLDWLSPREASAIFGTGTGWKAQQEEGEERQREKFLRKMIWKRMVQQRRELFRIRPPWVSGTCCHGRLKSRVHPRLSQAMEESMELSSALEKRLVLESVEALPKRKNVAGSHSYPRSTYEHQRVVYQDHDTFSCPAQPFLVLISSRVPAFEMVVDSVKAGVVPLLYEHTGMTLESLFFLIEKALDGQKAQSIGIFCDGDSREINLLQGRRAIKLVEFWRKLGNCVVTPEEGGHVDLFMPLAASEVGMELLSQLAQLTGASFRTPAGIATGSYQLFSDWLGQKPGQDPSATYFSEVKLHTWNGLAELVEETLQLVRKQLRPHFKELQKNLSGRIIGQFLFDSLSVARVKTLRETAGILVDGLVELSKEKSVITVQLPTCLLTCQLFLSVVMLNWKERKLQEDAVEKRTKVVGELLKSERTYVQVLEIVRDVYVAPLKAAVASNRAILNAANIHIIFSDILGILELNSHFLDELTGRLQEWGPAQCVGEIFTKFGSQLHTYTSFLNNYSVILKSIDKCRERIPLFRAFLKRHDQTIATKMMSLQELLLYPTKRFEEYINLLYALRLHTPSEHADREDLTTAIEQIRKYRGFIDQLKQNVNKKDQMLKTQRIISGCPTLTEDNRYLIRVQDVAQLRYCDEDIIFSLRLYEHIHDLSLFLFNDALVVSSRGISHSPFERASKTTYRFLASVALPRLFVEDIPDSQYVKNAFILQAPTRQWICSTEVEDDKFTWLSVLQRAIKSAIEK</sequence>
<keyword evidence="3" id="KW-1185">Reference proteome</keyword>
<dbReference type="PANTHER" id="PTHR46857:SF1">
    <property type="entry name" value="EPITHELIAL CELL-TRANSFORMING SEQUENCE 2 ONCOGENE-LIKE"/>
    <property type="match status" value="1"/>
</dbReference>
<organism evidence="2 3">
    <name type="scientific">Ornithorhynchus anatinus</name>
    <name type="common">Duckbill platypus</name>
    <dbReference type="NCBI Taxonomy" id="9258"/>
    <lineage>
        <taxon>Eukaryota</taxon>
        <taxon>Metazoa</taxon>
        <taxon>Chordata</taxon>
        <taxon>Craniata</taxon>
        <taxon>Vertebrata</taxon>
        <taxon>Euteleostomi</taxon>
        <taxon>Mammalia</taxon>
        <taxon>Monotremata</taxon>
        <taxon>Ornithorhynchidae</taxon>
        <taxon>Ornithorhynchus</taxon>
    </lineage>
</organism>
<name>F6PV75_ORNAN</name>
<dbReference type="Proteomes" id="UP000002279">
    <property type="component" value="Chromosome 2"/>
</dbReference>
<dbReference type="Ensembl" id="ENSOANT00000023321.4">
    <property type="protein sequence ID" value="ENSOANP00000023317.3"/>
    <property type="gene ID" value="ENSOANG00000014805.4"/>
</dbReference>
<dbReference type="FunCoup" id="F6PV75">
    <property type="interactions" value="18"/>
</dbReference>
<dbReference type="Gene3D" id="2.30.29.30">
    <property type="entry name" value="Pleckstrin-homology domain (PH domain)/Phosphotyrosine-binding domain (PTB)"/>
    <property type="match status" value="1"/>
</dbReference>
<dbReference type="SMART" id="SM00325">
    <property type="entry name" value="RhoGEF"/>
    <property type="match status" value="1"/>
</dbReference>
<accession>F6PV75</accession>
<dbReference type="HOGENOM" id="CLU_013595_0_0_1"/>
<dbReference type="InParanoid" id="F6PV75"/>
<dbReference type="InterPro" id="IPR052805">
    <property type="entry name" value="GEF_Ubiquitin-Prot_Reg"/>
</dbReference>